<reference evidence="2" key="1">
    <citation type="submission" date="2016-10" db="EMBL/GenBank/DDBJ databases">
        <authorList>
            <person name="Varghese N."/>
            <person name="Submissions S."/>
        </authorList>
    </citation>
    <scope>NUCLEOTIDE SEQUENCE [LARGE SCALE GENOMIC DNA]</scope>
    <source>
        <strain evidence="2">DSM 24740</strain>
    </source>
</reference>
<evidence type="ECO:0000313" key="2">
    <source>
        <dbReference type="Proteomes" id="UP000199021"/>
    </source>
</evidence>
<gene>
    <name evidence="1" type="ORF">SAMN05444359_10878</name>
</gene>
<name>A0A1H9F4J7_9BACT</name>
<keyword evidence="2" id="KW-1185">Reference proteome</keyword>
<dbReference type="EMBL" id="FOFB01000008">
    <property type="protein sequence ID" value="SEQ32797.1"/>
    <property type="molecule type" value="Genomic_DNA"/>
</dbReference>
<evidence type="ECO:0000313" key="1">
    <source>
        <dbReference type="EMBL" id="SEQ32797.1"/>
    </source>
</evidence>
<dbReference type="InParanoid" id="A0A1H9F4J7"/>
<proteinExistence type="predicted"/>
<dbReference type="AlphaFoldDB" id="A0A1H9F4J7"/>
<protein>
    <submittedName>
        <fullName evidence="1">Uncharacterized protein</fullName>
    </submittedName>
</protein>
<sequence length="42" mass="5135">MRIKNLFKDLHNGKITKLLCESKNFFRMINFMARGRRCKEVF</sequence>
<organism evidence="1 2">
    <name type="scientific">Neolewinella agarilytica</name>
    <dbReference type="NCBI Taxonomy" id="478744"/>
    <lineage>
        <taxon>Bacteria</taxon>
        <taxon>Pseudomonadati</taxon>
        <taxon>Bacteroidota</taxon>
        <taxon>Saprospiria</taxon>
        <taxon>Saprospirales</taxon>
        <taxon>Lewinellaceae</taxon>
        <taxon>Neolewinella</taxon>
    </lineage>
</organism>
<accession>A0A1H9F4J7</accession>
<dbReference type="Proteomes" id="UP000199021">
    <property type="component" value="Unassembled WGS sequence"/>
</dbReference>